<dbReference type="EMBL" id="LN649231">
    <property type="protein sequence ID" value="CEI69228.1"/>
    <property type="molecule type" value="Genomic_DNA"/>
</dbReference>
<accession>A0A2L2TGJ9</accession>
<proteinExistence type="predicted"/>
<keyword evidence="3" id="KW-1185">Reference proteome</keyword>
<evidence type="ECO:0000313" key="2">
    <source>
        <dbReference type="EMBL" id="CEI69228.1"/>
    </source>
</evidence>
<organism evidence="2 3">
    <name type="scientific">Fusarium venenatum</name>
    <dbReference type="NCBI Taxonomy" id="56646"/>
    <lineage>
        <taxon>Eukaryota</taxon>
        <taxon>Fungi</taxon>
        <taxon>Dikarya</taxon>
        <taxon>Ascomycota</taxon>
        <taxon>Pezizomycotina</taxon>
        <taxon>Sordariomycetes</taxon>
        <taxon>Hypocreomycetidae</taxon>
        <taxon>Hypocreales</taxon>
        <taxon>Nectriaceae</taxon>
        <taxon>Fusarium</taxon>
    </lineage>
</organism>
<protein>
    <submittedName>
        <fullName evidence="2">Uncharacterized protein</fullName>
    </submittedName>
</protein>
<dbReference type="Proteomes" id="UP000245910">
    <property type="component" value="Chromosome III"/>
</dbReference>
<name>A0A2L2TGJ9_9HYPO</name>
<sequence length="62" mass="6419">MTSAASTKKKRATIRSCSPSSPPGQKRGRSGDRVPSGLEDALDVYKPQMTAPVSVLSAASAE</sequence>
<evidence type="ECO:0000256" key="1">
    <source>
        <dbReference type="SAM" id="MobiDB-lite"/>
    </source>
</evidence>
<evidence type="ECO:0000313" key="3">
    <source>
        <dbReference type="Proteomes" id="UP000245910"/>
    </source>
</evidence>
<dbReference type="AlphaFoldDB" id="A0A2L2TGJ9"/>
<reference evidence="3" key="1">
    <citation type="submission" date="2014-10" db="EMBL/GenBank/DDBJ databases">
        <authorList>
            <person name="King R."/>
        </authorList>
    </citation>
    <scope>NUCLEOTIDE SEQUENCE [LARGE SCALE GENOMIC DNA]</scope>
    <source>
        <strain evidence="3">A3/5</strain>
    </source>
</reference>
<feature type="region of interest" description="Disordered" evidence="1">
    <location>
        <begin position="1"/>
        <end position="37"/>
    </location>
</feature>